<keyword evidence="1 4" id="KW-0489">Methyltransferase</keyword>
<dbReference type="PANTHER" id="PTHR43464:SF19">
    <property type="entry name" value="UBIQUINONE BIOSYNTHESIS O-METHYLTRANSFERASE, MITOCHONDRIAL"/>
    <property type="match status" value="1"/>
</dbReference>
<dbReference type="Gene3D" id="3.40.50.150">
    <property type="entry name" value="Vaccinia Virus protein VP39"/>
    <property type="match status" value="1"/>
</dbReference>
<protein>
    <submittedName>
        <fullName evidence="4">SAM-dependent methyltransferase</fullName>
    </submittedName>
</protein>
<accession>A0ABT6MYM4</accession>
<dbReference type="Pfam" id="PF05401">
    <property type="entry name" value="NodS"/>
    <property type="match status" value="1"/>
</dbReference>
<evidence type="ECO:0000256" key="3">
    <source>
        <dbReference type="ARBA" id="ARBA00022691"/>
    </source>
</evidence>
<evidence type="ECO:0000256" key="1">
    <source>
        <dbReference type="ARBA" id="ARBA00022603"/>
    </source>
</evidence>
<dbReference type="GO" id="GO:0032259">
    <property type="term" value="P:methylation"/>
    <property type="evidence" value="ECO:0007669"/>
    <property type="project" value="UniProtKB-KW"/>
</dbReference>
<evidence type="ECO:0000313" key="4">
    <source>
        <dbReference type="EMBL" id="MDH7638153.1"/>
    </source>
</evidence>
<dbReference type="CDD" id="cd02440">
    <property type="entry name" value="AdoMet_MTases"/>
    <property type="match status" value="1"/>
</dbReference>
<dbReference type="SUPFAM" id="SSF53335">
    <property type="entry name" value="S-adenosyl-L-methionine-dependent methyltransferases"/>
    <property type="match status" value="1"/>
</dbReference>
<dbReference type="EMBL" id="JARYGZ010000001">
    <property type="protein sequence ID" value="MDH7638153.1"/>
    <property type="molecule type" value="Genomic_DNA"/>
</dbReference>
<comment type="caution">
    <text evidence="4">The sequence shown here is derived from an EMBL/GenBank/DDBJ whole genome shotgun (WGS) entry which is preliminary data.</text>
</comment>
<organism evidence="4 5">
    <name type="scientific">Sphingomonas oryzagri</name>
    <dbReference type="NCBI Taxonomy" id="3042314"/>
    <lineage>
        <taxon>Bacteria</taxon>
        <taxon>Pseudomonadati</taxon>
        <taxon>Pseudomonadota</taxon>
        <taxon>Alphaproteobacteria</taxon>
        <taxon>Sphingomonadales</taxon>
        <taxon>Sphingomonadaceae</taxon>
        <taxon>Sphingomonas</taxon>
    </lineage>
</organism>
<keyword evidence="3" id="KW-0949">S-adenosyl-L-methionine</keyword>
<dbReference type="InterPro" id="IPR008715">
    <property type="entry name" value="SAM-MeTfrase_NodS-like"/>
</dbReference>
<reference evidence="4" key="1">
    <citation type="submission" date="2023-04" db="EMBL/GenBank/DDBJ databases">
        <title>Sphingomonas sp. MAHUQ-71 isolated from rice field.</title>
        <authorList>
            <person name="Huq M.A."/>
        </authorList>
    </citation>
    <scope>NUCLEOTIDE SEQUENCE</scope>
    <source>
        <strain evidence="4">MAHUQ-71</strain>
    </source>
</reference>
<proteinExistence type="predicted"/>
<evidence type="ECO:0000313" key="5">
    <source>
        <dbReference type="Proteomes" id="UP001160625"/>
    </source>
</evidence>
<name>A0ABT6MYM4_9SPHN</name>
<keyword evidence="2" id="KW-0808">Transferase</keyword>
<evidence type="ECO:0000256" key="2">
    <source>
        <dbReference type="ARBA" id="ARBA00022679"/>
    </source>
</evidence>
<dbReference type="GO" id="GO:0008168">
    <property type="term" value="F:methyltransferase activity"/>
    <property type="evidence" value="ECO:0007669"/>
    <property type="project" value="UniProtKB-KW"/>
</dbReference>
<gene>
    <name evidence="4" type="ORF">QGN17_05375</name>
</gene>
<dbReference type="RefSeq" id="WP_281043468.1">
    <property type="nucleotide sequence ID" value="NZ_JARYGZ010000001.1"/>
</dbReference>
<dbReference type="Proteomes" id="UP001160625">
    <property type="component" value="Unassembled WGS sequence"/>
</dbReference>
<dbReference type="InterPro" id="IPR029063">
    <property type="entry name" value="SAM-dependent_MTases_sf"/>
</dbReference>
<sequence>MTIASSSLDAAYFEGIFEGDDDPWDLATSEYESRKFDATMEAIAGRRYARALEVGCAQGVLTERLVTVCDELVSIDISPRALSLALKRVGDRPGLSLKRMAFPKEAPEETFDLVVLSEVAYYWGVVDLDRASEWLQRGVAAGGRILLVHYTGETDYPHSADEAVETLWADLKGCFEQERSDRHDRYRLDLWRRM</sequence>
<keyword evidence="5" id="KW-1185">Reference proteome</keyword>
<dbReference type="PANTHER" id="PTHR43464">
    <property type="entry name" value="METHYLTRANSFERASE"/>
    <property type="match status" value="1"/>
</dbReference>